<dbReference type="OrthoDB" id="9815444at2"/>
<dbReference type="Proteomes" id="UP000245283">
    <property type="component" value="Unassembled WGS sequence"/>
</dbReference>
<dbReference type="AlphaFoldDB" id="A0A2V1KA72"/>
<evidence type="ECO:0000256" key="2">
    <source>
        <dbReference type="ARBA" id="ARBA00022448"/>
    </source>
</evidence>
<dbReference type="GO" id="GO:0030975">
    <property type="term" value="F:thiamine binding"/>
    <property type="evidence" value="ECO:0007669"/>
    <property type="project" value="TreeGrafter"/>
</dbReference>
<dbReference type="Gene3D" id="3.40.190.10">
    <property type="entry name" value="Periplasmic binding protein-like II"/>
    <property type="match status" value="2"/>
</dbReference>
<dbReference type="GO" id="GO:0030976">
    <property type="term" value="F:thiamine pyrophosphate binding"/>
    <property type="evidence" value="ECO:0007669"/>
    <property type="project" value="TreeGrafter"/>
</dbReference>
<dbReference type="PANTHER" id="PTHR30006">
    <property type="entry name" value="THIAMINE-BINDING PERIPLASMIC PROTEIN-RELATED"/>
    <property type="match status" value="1"/>
</dbReference>
<evidence type="ECO:0000256" key="4">
    <source>
        <dbReference type="ARBA" id="ARBA00022764"/>
    </source>
</evidence>
<keyword evidence="7" id="KW-1185">Reference proteome</keyword>
<dbReference type="GO" id="GO:0030288">
    <property type="term" value="C:outer membrane-bounded periplasmic space"/>
    <property type="evidence" value="ECO:0007669"/>
    <property type="project" value="TreeGrafter"/>
</dbReference>
<protein>
    <recommendedName>
        <fullName evidence="8">ABC transporter substrate-binding protein</fullName>
    </recommendedName>
</protein>
<dbReference type="InterPro" id="IPR006059">
    <property type="entry name" value="SBP"/>
</dbReference>
<evidence type="ECO:0000313" key="7">
    <source>
        <dbReference type="Proteomes" id="UP000245283"/>
    </source>
</evidence>
<organism evidence="6 7">
    <name type="scientific">Ancrocorticia populi</name>
    <dbReference type="NCBI Taxonomy" id="2175228"/>
    <lineage>
        <taxon>Bacteria</taxon>
        <taxon>Bacillati</taxon>
        <taxon>Actinomycetota</taxon>
        <taxon>Actinomycetes</taxon>
        <taxon>Actinomycetales</taxon>
        <taxon>Actinomycetaceae</taxon>
        <taxon>Ancrocorticia</taxon>
    </lineage>
</organism>
<name>A0A2V1KA72_9ACTO</name>
<reference evidence="7" key="1">
    <citation type="submission" date="2018-05" db="EMBL/GenBank/DDBJ databases">
        <authorList>
            <person name="Li Y."/>
        </authorList>
    </citation>
    <scope>NUCLEOTIDE SEQUENCE [LARGE SCALE GENOMIC DNA]</scope>
    <source>
        <strain evidence="7">sk1b4</strain>
    </source>
</reference>
<dbReference type="Pfam" id="PF13416">
    <property type="entry name" value="SBP_bac_8"/>
    <property type="match status" value="1"/>
</dbReference>
<comment type="caution">
    <text evidence="6">The sequence shown here is derived from an EMBL/GenBank/DDBJ whole genome shotgun (WGS) entry which is preliminary data.</text>
</comment>
<keyword evidence="2" id="KW-0813">Transport</keyword>
<keyword evidence="3 5" id="KW-0732">Signal</keyword>
<dbReference type="RefSeq" id="WP_109093630.1">
    <property type="nucleotide sequence ID" value="NZ_QETB01000003.1"/>
</dbReference>
<dbReference type="GO" id="GO:0015888">
    <property type="term" value="P:thiamine transport"/>
    <property type="evidence" value="ECO:0007669"/>
    <property type="project" value="TreeGrafter"/>
</dbReference>
<evidence type="ECO:0000313" key="6">
    <source>
        <dbReference type="EMBL" id="PWF26557.1"/>
    </source>
</evidence>
<evidence type="ECO:0000256" key="3">
    <source>
        <dbReference type="ARBA" id="ARBA00022729"/>
    </source>
</evidence>
<accession>A0A2V1KA72</accession>
<evidence type="ECO:0008006" key="8">
    <source>
        <dbReference type="Google" id="ProtNLM"/>
    </source>
</evidence>
<evidence type="ECO:0000256" key="5">
    <source>
        <dbReference type="SAM" id="SignalP"/>
    </source>
</evidence>
<gene>
    <name evidence="6" type="ORF">DD236_06825</name>
</gene>
<dbReference type="PANTHER" id="PTHR30006:SF3">
    <property type="entry name" value="THIAMINE-BINDING PERIPLASMIC PROTEIN"/>
    <property type="match status" value="1"/>
</dbReference>
<dbReference type="EMBL" id="QETB01000003">
    <property type="protein sequence ID" value="PWF26557.1"/>
    <property type="molecule type" value="Genomic_DNA"/>
</dbReference>
<sequence>MTRNNHRIARVAIASFAALMLASCGSGNSSGSSSGSSSNSITIFDWGGPTGNGYEANNIRALYTTCSEELDVEFVVDEPLDYSKIRTAINSGNVPWSIVNVQNDFGTNPEELELIDYDVVDASKFTGDYAQEYRVGSDVQATVITYNQETFGSNFDSTEAFFDTDTFPGKRGVPRNLFAGLLEMALLADGVAPEDLYPLDLDRAFDKLDTIKEDLVFWDTGASSQNLIASGEVSAALVWLNRADDAIEIDGAPFEVLFDKWIQTDDYWIIPKGAPNAELANEFIECITEPEKQVDWSNNIVFGPTTTEALESPDLEDNPRRPTNHLEGQIAVDDEWWSDNYIDIAERWNAWMTE</sequence>
<feature type="chain" id="PRO_5039143866" description="ABC transporter substrate-binding protein" evidence="5">
    <location>
        <begin position="30"/>
        <end position="354"/>
    </location>
</feature>
<evidence type="ECO:0000256" key="1">
    <source>
        <dbReference type="ARBA" id="ARBA00004418"/>
    </source>
</evidence>
<dbReference type="SUPFAM" id="SSF53850">
    <property type="entry name" value="Periplasmic binding protein-like II"/>
    <property type="match status" value="1"/>
</dbReference>
<feature type="signal peptide" evidence="5">
    <location>
        <begin position="1"/>
        <end position="29"/>
    </location>
</feature>
<dbReference type="PROSITE" id="PS51257">
    <property type="entry name" value="PROKAR_LIPOPROTEIN"/>
    <property type="match status" value="1"/>
</dbReference>
<keyword evidence="4" id="KW-0574">Periplasm</keyword>
<comment type="subcellular location">
    <subcellularLocation>
        <location evidence="1">Periplasm</location>
    </subcellularLocation>
</comment>
<proteinExistence type="predicted"/>